<feature type="transmembrane region" description="Helical" evidence="2">
    <location>
        <begin position="685"/>
        <end position="702"/>
    </location>
</feature>
<sequence>MPLFLIALGVIGIENALTRYFAVAKWSEYGYWIISIVMAGFALSGVFVALFRDTVARSGVALRAILPAAMILAAAFGFQMMTANPFNPLQLQNPTTWPDQVRNIGLYYAALLPFFFLAGLYISLIFVLNHREIGRVYGYDLIGAGLGSAVALGLMFVIHPFLLAPVLLIPLALGPWFQPGRSRWVGGLLALAALVGGEYVLFTGTAPAFSEFKAIYAPMNTPGAKVVAEIRAPRGHYLLLDDFTERVDADVSNNAGLMGIAGPPATYGLYRDGNRIASLPKAFSRDAAYAPSALSAAPYVLRPHAETLLVGLSGGFRIAEAKALGATNIDGVEGEPVLKDALIHGLGPSPAMVTDPSVRLLDGGPIAAAWRAGPNRYDVIDVSADFVDAAPANVTGVTVEAMQAYLASLRPGGMVSISVSIRDFPVYALRVVSTARSALLSTGVADPSAHVMIYRSAWNARILISSTPWAAADIAALKAFCEARSFDVSWAPGMNVAAARASLFNDLPGVSFETGQMTSTGPDDAIANEVGAVLAGRPSASSGAFHIRPATLDRPAFYSSLRIEHPQTLIKRLEVLPQAEIGALVNVAVLGQAILIALLVLAAPALFVRRKGMAKEPRRLWPVIYFPALGLGFLFIEILLIDRAAFYLNDYSSAFALVLTSMLIFSGLGSMIAGRVGAMPKVASAIGLIVVLAWIAAMLIGGEDYLMRTLDQPLWMRAGTVVLAAAPVSLALGMPFPLGLISVGDGRALPWAWGLNGAFSVVATPLANLMSRDVGFSSLLIVAAGLYAVAFLVLPVGVKAARPVRSAATEPVPNPSGAAPTPLEFPA</sequence>
<feature type="transmembrane region" description="Helical" evidence="2">
    <location>
        <begin position="653"/>
        <end position="673"/>
    </location>
</feature>
<dbReference type="SUPFAM" id="SSF53335">
    <property type="entry name" value="S-adenosyl-L-methionine-dependent methyltransferases"/>
    <property type="match status" value="1"/>
</dbReference>
<accession>A0A975C4K4</accession>
<evidence type="ECO:0008006" key="5">
    <source>
        <dbReference type="Google" id="ProtNLM"/>
    </source>
</evidence>
<dbReference type="Gene3D" id="3.40.50.150">
    <property type="entry name" value="Vaccinia Virus protein VP39"/>
    <property type="match status" value="1"/>
</dbReference>
<feature type="transmembrane region" description="Helical" evidence="2">
    <location>
        <begin position="776"/>
        <end position="798"/>
    </location>
</feature>
<dbReference type="RefSeq" id="WP_207870624.1">
    <property type="nucleotide sequence ID" value="NZ_CP062222.1"/>
</dbReference>
<feature type="transmembrane region" description="Helical" evidence="2">
    <location>
        <begin position="106"/>
        <end position="129"/>
    </location>
</feature>
<feature type="transmembrane region" description="Helical" evidence="2">
    <location>
        <begin position="64"/>
        <end position="86"/>
    </location>
</feature>
<evidence type="ECO:0000256" key="1">
    <source>
        <dbReference type="SAM" id="MobiDB-lite"/>
    </source>
</evidence>
<protein>
    <recommendedName>
        <fullName evidence="5">Spermidine synthase</fullName>
    </recommendedName>
</protein>
<keyword evidence="2" id="KW-0812">Transmembrane</keyword>
<evidence type="ECO:0000313" key="4">
    <source>
        <dbReference type="Proteomes" id="UP000663918"/>
    </source>
</evidence>
<reference evidence="3" key="1">
    <citation type="submission" date="2020-09" db="EMBL/GenBank/DDBJ databases">
        <title>Brevundimonas sp. LVF2 isolated from a puddle in Goettingen, Germany.</title>
        <authorList>
            <person name="Friedrich I."/>
            <person name="Klassen A."/>
            <person name="Hannes N."/>
            <person name="Schneider D."/>
            <person name="Hertel R."/>
            <person name="Daniel R."/>
        </authorList>
    </citation>
    <scope>NUCLEOTIDE SEQUENCE</scope>
    <source>
        <strain evidence="3">LVF2</strain>
    </source>
</reference>
<dbReference type="Proteomes" id="UP000663918">
    <property type="component" value="Chromosome"/>
</dbReference>
<evidence type="ECO:0000313" key="3">
    <source>
        <dbReference type="EMBL" id="QTC91447.1"/>
    </source>
</evidence>
<feature type="transmembrane region" description="Helical" evidence="2">
    <location>
        <begin position="136"/>
        <end position="155"/>
    </location>
</feature>
<dbReference type="AlphaFoldDB" id="A0A975C4K4"/>
<feature type="transmembrane region" description="Helical" evidence="2">
    <location>
        <begin position="748"/>
        <end position="770"/>
    </location>
</feature>
<keyword evidence="4" id="KW-1185">Reference proteome</keyword>
<gene>
    <name evidence="3" type="ORF">IFJ75_00480</name>
</gene>
<keyword evidence="2" id="KW-1133">Transmembrane helix</keyword>
<keyword evidence="2" id="KW-0472">Membrane</keyword>
<feature type="transmembrane region" description="Helical" evidence="2">
    <location>
        <begin position="581"/>
        <end position="608"/>
    </location>
</feature>
<evidence type="ECO:0000256" key="2">
    <source>
        <dbReference type="SAM" id="Phobius"/>
    </source>
</evidence>
<feature type="transmembrane region" description="Helical" evidence="2">
    <location>
        <begin position="620"/>
        <end position="641"/>
    </location>
</feature>
<dbReference type="KEGG" id="bgoe:IFJ75_00480"/>
<feature type="region of interest" description="Disordered" evidence="1">
    <location>
        <begin position="807"/>
        <end position="827"/>
    </location>
</feature>
<dbReference type="InterPro" id="IPR029063">
    <property type="entry name" value="SAM-dependent_MTases_sf"/>
</dbReference>
<organism evidence="3 4">
    <name type="scientific">Brevundimonas goettingensis</name>
    <dbReference type="NCBI Taxonomy" id="2774190"/>
    <lineage>
        <taxon>Bacteria</taxon>
        <taxon>Pseudomonadati</taxon>
        <taxon>Pseudomonadota</taxon>
        <taxon>Alphaproteobacteria</taxon>
        <taxon>Caulobacterales</taxon>
        <taxon>Caulobacteraceae</taxon>
        <taxon>Brevundimonas</taxon>
    </lineage>
</organism>
<feature type="transmembrane region" description="Helical" evidence="2">
    <location>
        <begin position="714"/>
        <end position="736"/>
    </location>
</feature>
<proteinExistence type="predicted"/>
<name>A0A975C4K4_9CAUL</name>
<dbReference type="EMBL" id="CP062222">
    <property type="protein sequence ID" value="QTC91447.1"/>
    <property type="molecule type" value="Genomic_DNA"/>
</dbReference>
<feature type="transmembrane region" description="Helical" evidence="2">
    <location>
        <begin position="32"/>
        <end position="52"/>
    </location>
</feature>